<proteinExistence type="predicted"/>
<accession>A0A6C0BNE6</accession>
<name>A0A6C0BNE6_9ZZZZ</name>
<dbReference type="AlphaFoldDB" id="A0A6C0BNE6"/>
<reference evidence="1" key="1">
    <citation type="journal article" date="2020" name="Nature">
        <title>Giant virus diversity and host interactions through global metagenomics.</title>
        <authorList>
            <person name="Schulz F."/>
            <person name="Roux S."/>
            <person name="Paez-Espino D."/>
            <person name="Jungbluth S."/>
            <person name="Walsh D.A."/>
            <person name="Denef V.J."/>
            <person name="McMahon K.D."/>
            <person name="Konstantinidis K.T."/>
            <person name="Eloe-Fadrosh E.A."/>
            <person name="Kyrpides N.C."/>
            <person name="Woyke T."/>
        </authorList>
    </citation>
    <scope>NUCLEOTIDE SEQUENCE</scope>
    <source>
        <strain evidence="1">GVMAG-M-3300018080-19</strain>
    </source>
</reference>
<organism evidence="1">
    <name type="scientific">viral metagenome</name>
    <dbReference type="NCBI Taxonomy" id="1070528"/>
    <lineage>
        <taxon>unclassified sequences</taxon>
        <taxon>metagenomes</taxon>
        <taxon>organismal metagenomes</taxon>
    </lineage>
</organism>
<evidence type="ECO:0000313" key="1">
    <source>
        <dbReference type="EMBL" id="QHS93937.1"/>
    </source>
</evidence>
<sequence length="255" mass="29798">MSTPLDYRTVPPEDFKQVTTQRPDLYEYELKKITQWTGDFDVMLLRGRRGHMRIYPRCNVTWEHPDQTYYTCRFDLKVTGVLQGWELIGFQDDDVVAVHVVIGGNVIWRGQRHEIFPLAAPIFRAVYHNAYLIVFSSSPIPADVRVNVNVDWEELQSYHDWSAEFEQHGRPNQLVIRLGLGVTKRVYSPEVQTKGYIPKSISMVAQDEEDINLTGRELLLKYPQVFLEKKSNQEKNKGMKEEFETKTTQQIFTLI</sequence>
<protein>
    <submittedName>
        <fullName evidence="1">Uncharacterized protein</fullName>
    </submittedName>
</protein>
<dbReference type="EMBL" id="MN739212">
    <property type="protein sequence ID" value="QHS93937.1"/>
    <property type="molecule type" value="Genomic_DNA"/>
</dbReference>